<dbReference type="InterPro" id="IPR001598">
    <property type="entry name" value="Transposase_IS30_CS"/>
</dbReference>
<dbReference type="InterPro" id="IPR025246">
    <property type="entry name" value="IS30-like_HTH"/>
</dbReference>
<dbReference type="GO" id="GO:0015074">
    <property type="term" value="P:DNA integration"/>
    <property type="evidence" value="ECO:0007669"/>
    <property type="project" value="InterPro"/>
</dbReference>
<sequence>MSKSYQRMNLAEREELSIRHAQGQGIRVIARQLGRSPSTISRELARNRTGFYYRAVTAQNKAARRCFRKPRRLAVDGRLRHTVFSLLRRQWSPQQIRDRQRRQHPHEPSLQVSAETIYSYLYVLPRGELRRELLSHLRQHRKHRRPRSRGADRRGQIPEMISIEERPAEVADRTIPGHWEGDLILGRGHQSALGTLVERTTRTVLLVRLWSQDATSVRQAFARKLRHVPKQMKLSLTYDRGKEMTEHRLFTRDTKMAVYFAHPQSPWERGTNENTNGLIRQYFPKGTDFNEVSAYQIRKVQDRLNGRPRKVLDAQTPFEAFNELLR</sequence>
<dbReference type="NCBIfam" id="NF033563">
    <property type="entry name" value="transpos_IS30"/>
    <property type="match status" value="1"/>
</dbReference>
<dbReference type="InterPro" id="IPR001584">
    <property type="entry name" value="Integrase_cat-core"/>
</dbReference>
<dbReference type="PANTHER" id="PTHR10948">
    <property type="entry name" value="TRANSPOSASE"/>
    <property type="match status" value="1"/>
</dbReference>
<evidence type="ECO:0000256" key="3">
    <source>
        <dbReference type="ARBA" id="ARBA00022578"/>
    </source>
</evidence>
<dbReference type="InterPro" id="IPR053392">
    <property type="entry name" value="Transposase_IS30-like"/>
</dbReference>
<evidence type="ECO:0000256" key="1">
    <source>
        <dbReference type="ARBA" id="ARBA00002190"/>
    </source>
</evidence>
<protein>
    <submittedName>
        <fullName evidence="7">IS30 family transposase</fullName>
    </submittedName>
</protein>
<dbReference type="Proteomes" id="UP001204445">
    <property type="component" value="Unassembled WGS sequence"/>
</dbReference>
<dbReference type="EMBL" id="JANUCT010000009">
    <property type="protein sequence ID" value="MCS3903567.1"/>
    <property type="molecule type" value="Genomic_DNA"/>
</dbReference>
<name>A0AAE3L5M3_9GAMM</name>
<dbReference type="InterPro" id="IPR012337">
    <property type="entry name" value="RNaseH-like_sf"/>
</dbReference>
<dbReference type="PANTHER" id="PTHR10948:SF23">
    <property type="entry name" value="TRANSPOSASE INSI FOR INSERTION SEQUENCE ELEMENT IS30A-RELATED"/>
    <property type="match status" value="1"/>
</dbReference>
<dbReference type="PROSITE" id="PS50994">
    <property type="entry name" value="INTEGRASE"/>
    <property type="match status" value="1"/>
</dbReference>
<feature type="domain" description="Integrase catalytic" evidence="6">
    <location>
        <begin position="163"/>
        <end position="325"/>
    </location>
</feature>
<dbReference type="AlphaFoldDB" id="A0AAE3L5M3"/>
<comment type="caution">
    <text evidence="7">The sequence shown here is derived from an EMBL/GenBank/DDBJ whole genome shotgun (WGS) entry which is preliminary data.</text>
</comment>
<keyword evidence="4" id="KW-0238">DNA-binding</keyword>
<comment type="similarity">
    <text evidence="2">Belongs to the transposase IS30 family.</text>
</comment>
<dbReference type="Gene3D" id="3.30.420.10">
    <property type="entry name" value="Ribonuclease H-like superfamily/Ribonuclease H"/>
    <property type="match status" value="1"/>
</dbReference>
<dbReference type="InterPro" id="IPR036397">
    <property type="entry name" value="RNaseH_sf"/>
</dbReference>
<keyword evidence="5" id="KW-0233">DNA recombination</keyword>
<dbReference type="SUPFAM" id="SSF53098">
    <property type="entry name" value="Ribonuclease H-like"/>
    <property type="match status" value="1"/>
</dbReference>
<dbReference type="GO" id="GO:0006313">
    <property type="term" value="P:DNA transposition"/>
    <property type="evidence" value="ECO:0007669"/>
    <property type="project" value="InterPro"/>
</dbReference>
<dbReference type="InterPro" id="IPR051917">
    <property type="entry name" value="Transposase-Integrase"/>
</dbReference>
<keyword evidence="3" id="KW-0815">Transposition</keyword>
<evidence type="ECO:0000313" key="8">
    <source>
        <dbReference type="Proteomes" id="UP001204445"/>
    </source>
</evidence>
<dbReference type="PROSITE" id="PS01043">
    <property type="entry name" value="TRANSPOSASE_IS30"/>
    <property type="match status" value="1"/>
</dbReference>
<gene>
    <name evidence="7" type="ORF">J2T55_001593</name>
</gene>
<evidence type="ECO:0000256" key="2">
    <source>
        <dbReference type="ARBA" id="ARBA00006363"/>
    </source>
</evidence>
<dbReference type="Pfam" id="PF00665">
    <property type="entry name" value="rve"/>
    <property type="match status" value="1"/>
</dbReference>
<proteinExistence type="inferred from homology"/>
<accession>A0AAE3L5M3</accession>
<dbReference type="GO" id="GO:0004803">
    <property type="term" value="F:transposase activity"/>
    <property type="evidence" value="ECO:0007669"/>
    <property type="project" value="InterPro"/>
</dbReference>
<keyword evidence="8" id="KW-1185">Reference proteome</keyword>
<dbReference type="RefSeq" id="WP_259055403.1">
    <property type="nucleotide sequence ID" value="NZ_JANUCT010000009.1"/>
</dbReference>
<dbReference type="GO" id="GO:0003677">
    <property type="term" value="F:DNA binding"/>
    <property type="evidence" value="ECO:0007669"/>
    <property type="project" value="UniProtKB-KW"/>
</dbReference>
<evidence type="ECO:0000313" key="7">
    <source>
        <dbReference type="EMBL" id="MCS3903567.1"/>
    </source>
</evidence>
<dbReference type="GO" id="GO:0005829">
    <property type="term" value="C:cytosol"/>
    <property type="evidence" value="ECO:0007669"/>
    <property type="project" value="TreeGrafter"/>
</dbReference>
<organism evidence="7 8">
    <name type="scientific">Methylohalomonas lacus</name>
    <dbReference type="NCBI Taxonomy" id="398773"/>
    <lineage>
        <taxon>Bacteria</taxon>
        <taxon>Pseudomonadati</taxon>
        <taxon>Pseudomonadota</taxon>
        <taxon>Gammaproteobacteria</taxon>
        <taxon>Methylohalomonadales</taxon>
        <taxon>Methylohalomonadaceae</taxon>
        <taxon>Methylohalomonas</taxon>
    </lineage>
</organism>
<evidence type="ECO:0000256" key="5">
    <source>
        <dbReference type="ARBA" id="ARBA00023172"/>
    </source>
</evidence>
<comment type="function">
    <text evidence="1">Required for the transposition of the insertion element.</text>
</comment>
<dbReference type="Pfam" id="PF13936">
    <property type="entry name" value="HTH_38"/>
    <property type="match status" value="1"/>
</dbReference>
<evidence type="ECO:0000256" key="4">
    <source>
        <dbReference type="ARBA" id="ARBA00023125"/>
    </source>
</evidence>
<reference evidence="7" key="1">
    <citation type="submission" date="2022-08" db="EMBL/GenBank/DDBJ databases">
        <title>Genomic Encyclopedia of Type Strains, Phase III (KMG-III): the genomes of soil and plant-associated and newly described type strains.</title>
        <authorList>
            <person name="Whitman W."/>
        </authorList>
    </citation>
    <scope>NUCLEOTIDE SEQUENCE</scope>
    <source>
        <strain evidence="7">HMT 1</strain>
    </source>
</reference>
<evidence type="ECO:0000259" key="6">
    <source>
        <dbReference type="PROSITE" id="PS50994"/>
    </source>
</evidence>